<keyword evidence="3" id="KW-0732">Signal</keyword>
<proteinExistence type="inferred from homology"/>
<comment type="caution">
    <text evidence="5">The sequence shown here is derived from an EMBL/GenBank/DDBJ whole genome shotgun (WGS) entry which is preliminary data.</text>
</comment>
<dbReference type="InterPro" id="IPR050555">
    <property type="entry name" value="Bact_Solute-Bind_Prot2"/>
</dbReference>
<evidence type="ECO:0000256" key="3">
    <source>
        <dbReference type="SAM" id="SignalP"/>
    </source>
</evidence>
<keyword evidence="6" id="KW-1185">Reference proteome</keyword>
<evidence type="ECO:0000313" key="5">
    <source>
        <dbReference type="EMBL" id="MDQ0436998.1"/>
    </source>
</evidence>
<accession>A0ABU0H3W4</accession>
<dbReference type="PANTHER" id="PTHR30036:SF7">
    <property type="entry name" value="ABC TRANSPORTER PERIPLASMIC-BINDING PROTEIN YPHF"/>
    <property type="match status" value="1"/>
</dbReference>
<dbReference type="InterPro" id="IPR028082">
    <property type="entry name" value="Peripla_BP_I"/>
</dbReference>
<organism evidence="5 6">
    <name type="scientific">Kaistia dalseonensis</name>
    <dbReference type="NCBI Taxonomy" id="410840"/>
    <lineage>
        <taxon>Bacteria</taxon>
        <taxon>Pseudomonadati</taxon>
        <taxon>Pseudomonadota</taxon>
        <taxon>Alphaproteobacteria</taxon>
        <taxon>Hyphomicrobiales</taxon>
        <taxon>Kaistiaceae</taxon>
        <taxon>Kaistia</taxon>
    </lineage>
</organism>
<feature type="domain" description="Periplasmic binding protein" evidence="4">
    <location>
        <begin position="38"/>
        <end position="290"/>
    </location>
</feature>
<dbReference type="InterPro" id="IPR025997">
    <property type="entry name" value="SBP_2_dom"/>
</dbReference>
<keyword evidence="5" id="KW-0813">Transport</keyword>
<protein>
    <submittedName>
        <fullName evidence="5">Simple sugar transport system substrate-binding protein</fullName>
    </submittedName>
</protein>
<evidence type="ECO:0000256" key="1">
    <source>
        <dbReference type="ARBA" id="ARBA00004418"/>
    </source>
</evidence>
<evidence type="ECO:0000313" key="6">
    <source>
        <dbReference type="Proteomes" id="UP001241603"/>
    </source>
</evidence>
<dbReference type="PANTHER" id="PTHR30036">
    <property type="entry name" value="D-XYLOSE-BINDING PERIPLASMIC PROTEIN"/>
    <property type="match status" value="1"/>
</dbReference>
<dbReference type="EMBL" id="JAUSVO010000002">
    <property type="protein sequence ID" value="MDQ0436998.1"/>
    <property type="molecule type" value="Genomic_DNA"/>
</dbReference>
<dbReference type="Gene3D" id="3.40.50.2300">
    <property type="match status" value="2"/>
</dbReference>
<comment type="similarity">
    <text evidence="2">Belongs to the bacterial solute-binding protein 2 family.</text>
</comment>
<gene>
    <name evidence="5" type="ORF">QO014_001383</name>
</gene>
<name>A0ABU0H3W4_9HYPH</name>
<dbReference type="SUPFAM" id="SSF53822">
    <property type="entry name" value="Periplasmic binding protein-like I"/>
    <property type="match status" value="1"/>
</dbReference>
<dbReference type="RefSeq" id="WP_266347937.1">
    <property type="nucleotide sequence ID" value="NZ_JAPKNG010000002.1"/>
</dbReference>
<evidence type="ECO:0000256" key="2">
    <source>
        <dbReference type="ARBA" id="ARBA00007639"/>
    </source>
</evidence>
<reference evidence="5 6" key="1">
    <citation type="submission" date="2023-07" db="EMBL/GenBank/DDBJ databases">
        <title>Genomic Encyclopedia of Type Strains, Phase IV (KMG-IV): sequencing the most valuable type-strain genomes for metagenomic binning, comparative biology and taxonomic classification.</title>
        <authorList>
            <person name="Goeker M."/>
        </authorList>
    </citation>
    <scope>NUCLEOTIDE SEQUENCE [LARGE SCALE GENOMIC DNA]</scope>
    <source>
        <strain evidence="5 6">B6-8</strain>
    </source>
</reference>
<evidence type="ECO:0000259" key="4">
    <source>
        <dbReference type="Pfam" id="PF13407"/>
    </source>
</evidence>
<comment type="subcellular location">
    <subcellularLocation>
        <location evidence="1">Periplasm</location>
    </subcellularLocation>
</comment>
<feature type="chain" id="PRO_5047139272" evidence="3">
    <location>
        <begin position="29"/>
        <end position="324"/>
    </location>
</feature>
<sequence>MRNMFKVRCLAAAALLATAFTGALPASAQLKPAADVRIVFVTHGQANDNYWTVVKNGLTAAAAAIGAKVDYQAPTTFDVVKMGQMIEAATASKPDGLVVTIPDAAALEAPIKAAKAAGIPVAVIDTGLEQVKPWGLDLYIGGGAEYPNGLNAGKLLGKSGVKVAMCVNHEVGNVSQDERCRGLTDGLKETGGKVEVVAVTLDPTEATRRVEAFMSSHKDVDGMVLLGTSLVGPMLSMLDERGMAGKLKIGVFDLSPEVLDAISAGTILFGLDNQQVLMGYLPVAVLTAKAMFGTIPTDNIITGPMLVTKDTAQAVKTLSQQGFR</sequence>
<dbReference type="Proteomes" id="UP001241603">
    <property type="component" value="Unassembled WGS sequence"/>
</dbReference>
<keyword evidence="5" id="KW-0762">Sugar transport</keyword>
<feature type="signal peptide" evidence="3">
    <location>
        <begin position="1"/>
        <end position="28"/>
    </location>
</feature>
<dbReference type="Pfam" id="PF13407">
    <property type="entry name" value="Peripla_BP_4"/>
    <property type="match status" value="1"/>
</dbReference>